<accession>A0ABU6UMR8</accession>
<proteinExistence type="inferred from homology"/>
<gene>
    <name evidence="11" type="ORF">PIB30_064453</name>
</gene>
<evidence type="ECO:0000256" key="7">
    <source>
        <dbReference type="ARBA" id="ARBA00023054"/>
    </source>
</evidence>
<dbReference type="PANTHER" id="PTHR32219:SF2">
    <property type="entry name" value="PROTON PUMP-INTERACTOR 1"/>
    <property type="match status" value="1"/>
</dbReference>
<comment type="similarity">
    <text evidence="9">Belongs to the plant Proton pump-interactor protein family.</text>
</comment>
<evidence type="ECO:0000256" key="2">
    <source>
        <dbReference type="ARBA" id="ARBA00004389"/>
    </source>
</evidence>
<dbReference type="InterPro" id="IPR055282">
    <property type="entry name" value="PPI1-4"/>
</dbReference>
<keyword evidence="4" id="KW-0812">Transmembrane</keyword>
<evidence type="ECO:0000256" key="4">
    <source>
        <dbReference type="ARBA" id="ARBA00022692"/>
    </source>
</evidence>
<evidence type="ECO:0000313" key="11">
    <source>
        <dbReference type="EMBL" id="MED6161830.1"/>
    </source>
</evidence>
<evidence type="ECO:0000256" key="1">
    <source>
        <dbReference type="ARBA" id="ARBA00004162"/>
    </source>
</evidence>
<comment type="caution">
    <text evidence="11">The sequence shown here is derived from an EMBL/GenBank/DDBJ whole genome shotgun (WGS) entry which is preliminary data.</text>
</comment>
<feature type="coiled-coil region" evidence="10">
    <location>
        <begin position="39"/>
        <end position="66"/>
    </location>
</feature>
<evidence type="ECO:0000256" key="8">
    <source>
        <dbReference type="ARBA" id="ARBA00023136"/>
    </source>
</evidence>
<evidence type="ECO:0000256" key="5">
    <source>
        <dbReference type="ARBA" id="ARBA00022824"/>
    </source>
</evidence>
<reference evidence="11 12" key="1">
    <citation type="journal article" date="2023" name="Plants (Basel)">
        <title>Bridging the Gap: Combining Genomics and Transcriptomics Approaches to Understand Stylosanthes scabra, an Orphan Legume from the Brazilian Caatinga.</title>
        <authorList>
            <person name="Ferreira-Neto J.R.C."/>
            <person name="da Silva M.D."/>
            <person name="Binneck E."/>
            <person name="de Melo N.F."/>
            <person name="da Silva R.H."/>
            <person name="de Melo A.L.T.M."/>
            <person name="Pandolfi V."/>
            <person name="Bustamante F.O."/>
            <person name="Brasileiro-Vidal A.C."/>
            <person name="Benko-Iseppon A.M."/>
        </authorList>
    </citation>
    <scope>NUCLEOTIDE SEQUENCE [LARGE SCALE GENOMIC DNA]</scope>
    <source>
        <tissue evidence="11">Leaves</tissue>
    </source>
</reference>
<dbReference type="PANTHER" id="PTHR32219">
    <property type="entry name" value="RNA-BINDING PROTEIN YLMH-RELATED"/>
    <property type="match status" value="1"/>
</dbReference>
<keyword evidence="3" id="KW-1003">Cell membrane</keyword>
<protein>
    <submittedName>
        <fullName evidence="11">Uncharacterized protein</fullName>
    </submittedName>
</protein>
<feature type="coiled-coil region" evidence="10">
    <location>
        <begin position="243"/>
        <end position="270"/>
    </location>
</feature>
<evidence type="ECO:0000256" key="3">
    <source>
        <dbReference type="ARBA" id="ARBA00022475"/>
    </source>
</evidence>
<sequence>MASPNPLPEVAQEDDAPKLVHQFYFVKLWPSEPDSVSQIKKQELTVEKMNRDIQEITDKIKEKTSEKDYVASRIESSYYWKMEWRDRVARKGKILSDLYLALDELCFMNNVPKRRSNKKKCFKEELDNHNLNALMRHGGMSLAEEKQILRNINNHQRDADKFQSLEVLRNTIQWSYYGNHCQKLLREIEQFQEQRKAVAANASTKGKIPRYVSMKNALKDQIKIFCDESLDIRRKERAYCTKIRNAEKKQEAINQVIHSLKTKLEEKQKKKGEAFESISKLKQLYQEEVTNYYEYCSLMNKVHQLAEEKDTAALDKLSRYEVDKFMLEWNSNKGFREAYEKKVLQSQQRHIK</sequence>
<evidence type="ECO:0000256" key="10">
    <source>
        <dbReference type="SAM" id="Coils"/>
    </source>
</evidence>
<evidence type="ECO:0000256" key="9">
    <source>
        <dbReference type="ARBA" id="ARBA00038080"/>
    </source>
</evidence>
<keyword evidence="12" id="KW-1185">Reference proteome</keyword>
<keyword evidence="7 10" id="KW-0175">Coiled coil</keyword>
<keyword evidence="6" id="KW-1133">Transmembrane helix</keyword>
<evidence type="ECO:0000313" key="12">
    <source>
        <dbReference type="Proteomes" id="UP001341840"/>
    </source>
</evidence>
<dbReference type="EMBL" id="JASCZI010121457">
    <property type="protein sequence ID" value="MED6161830.1"/>
    <property type="molecule type" value="Genomic_DNA"/>
</dbReference>
<comment type="subcellular location">
    <subcellularLocation>
        <location evidence="1">Cell membrane</location>
        <topology evidence="1">Single-pass membrane protein</topology>
    </subcellularLocation>
    <subcellularLocation>
        <location evidence="2">Endoplasmic reticulum membrane</location>
        <topology evidence="2">Single-pass membrane protein</topology>
    </subcellularLocation>
</comment>
<keyword evidence="8" id="KW-0472">Membrane</keyword>
<dbReference type="Proteomes" id="UP001341840">
    <property type="component" value="Unassembled WGS sequence"/>
</dbReference>
<name>A0ABU6UMR8_9FABA</name>
<evidence type="ECO:0000256" key="6">
    <source>
        <dbReference type="ARBA" id="ARBA00022989"/>
    </source>
</evidence>
<keyword evidence="5" id="KW-0256">Endoplasmic reticulum</keyword>
<organism evidence="11 12">
    <name type="scientific">Stylosanthes scabra</name>
    <dbReference type="NCBI Taxonomy" id="79078"/>
    <lineage>
        <taxon>Eukaryota</taxon>
        <taxon>Viridiplantae</taxon>
        <taxon>Streptophyta</taxon>
        <taxon>Embryophyta</taxon>
        <taxon>Tracheophyta</taxon>
        <taxon>Spermatophyta</taxon>
        <taxon>Magnoliopsida</taxon>
        <taxon>eudicotyledons</taxon>
        <taxon>Gunneridae</taxon>
        <taxon>Pentapetalae</taxon>
        <taxon>rosids</taxon>
        <taxon>fabids</taxon>
        <taxon>Fabales</taxon>
        <taxon>Fabaceae</taxon>
        <taxon>Papilionoideae</taxon>
        <taxon>50 kb inversion clade</taxon>
        <taxon>dalbergioids sensu lato</taxon>
        <taxon>Dalbergieae</taxon>
        <taxon>Pterocarpus clade</taxon>
        <taxon>Stylosanthes</taxon>
    </lineage>
</organism>